<evidence type="ECO:0000256" key="2">
    <source>
        <dbReference type="ARBA" id="ARBA00022741"/>
    </source>
</evidence>
<feature type="binding site" evidence="5">
    <location>
        <begin position="543"/>
        <end position="550"/>
    </location>
    <ligand>
        <name>ATP</name>
        <dbReference type="ChEBI" id="CHEBI:30616"/>
    </ligand>
</feature>
<evidence type="ECO:0000259" key="8">
    <source>
        <dbReference type="PROSITE" id="PS50067"/>
    </source>
</evidence>
<evidence type="ECO:0000256" key="3">
    <source>
        <dbReference type="ARBA" id="ARBA00022840"/>
    </source>
</evidence>
<keyword evidence="6" id="KW-0493">Microtubule</keyword>
<dbReference type="GO" id="GO:0005524">
    <property type="term" value="F:ATP binding"/>
    <property type="evidence" value="ECO:0007669"/>
    <property type="project" value="UniProtKB-UniRule"/>
</dbReference>
<evidence type="ECO:0000313" key="9">
    <source>
        <dbReference type="EMBL" id="KAK3796846.1"/>
    </source>
</evidence>
<dbReference type="GO" id="GO:0008017">
    <property type="term" value="F:microtubule binding"/>
    <property type="evidence" value="ECO:0007669"/>
    <property type="project" value="InterPro"/>
</dbReference>
<keyword evidence="2 5" id="KW-0547">Nucleotide-binding</keyword>
<feature type="compositionally biased region" description="Low complexity" evidence="7">
    <location>
        <begin position="56"/>
        <end position="69"/>
    </location>
</feature>
<gene>
    <name evidence="9" type="ORF">RRG08_015008</name>
</gene>
<feature type="region of interest" description="Disordered" evidence="7">
    <location>
        <begin position="163"/>
        <end position="197"/>
    </location>
</feature>
<accession>A0AAE1E790</accession>
<dbReference type="PROSITE" id="PS00411">
    <property type="entry name" value="KINESIN_MOTOR_1"/>
    <property type="match status" value="1"/>
</dbReference>
<organism evidence="9 10">
    <name type="scientific">Elysia crispata</name>
    <name type="common">lettuce slug</name>
    <dbReference type="NCBI Taxonomy" id="231223"/>
    <lineage>
        <taxon>Eukaryota</taxon>
        <taxon>Metazoa</taxon>
        <taxon>Spiralia</taxon>
        <taxon>Lophotrochozoa</taxon>
        <taxon>Mollusca</taxon>
        <taxon>Gastropoda</taxon>
        <taxon>Heterobranchia</taxon>
        <taxon>Euthyneura</taxon>
        <taxon>Panpulmonata</taxon>
        <taxon>Sacoglossa</taxon>
        <taxon>Placobranchoidea</taxon>
        <taxon>Plakobranchidae</taxon>
        <taxon>Elysia</taxon>
    </lineage>
</organism>
<feature type="compositionally biased region" description="Low complexity" evidence="7">
    <location>
        <begin position="17"/>
        <end position="27"/>
    </location>
</feature>
<dbReference type="InterPro" id="IPR027417">
    <property type="entry name" value="P-loop_NTPase"/>
</dbReference>
<evidence type="ECO:0000256" key="4">
    <source>
        <dbReference type="ARBA" id="ARBA00023212"/>
    </source>
</evidence>
<evidence type="ECO:0000313" key="10">
    <source>
        <dbReference type="Proteomes" id="UP001283361"/>
    </source>
</evidence>
<evidence type="ECO:0000256" key="1">
    <source>
        <dbReference type="ARBA" id="ARBA00004245"/>
    </source>
</evidence>
<feature type="compositionally biased region" description="Basic and acidic residues" evidence="7">
    <location>
        <begin position="184"/>
        <end position="197"/>
    </location>
</feature>
<dbReference type="PANTHER" id="PTHR47972">
    <property type="entry name" value="KINESIN-LIKE PROTEIN KLP-3"/>
    <property type="match status" value="1"/>
</dbReference>
<evidence type="ECO:0000256" key="5">
    <source>
        <dbReference type="PROSITE-ProRule" id="PRU00283"/>
    </source>
</evidence>
<feature type="domain" description="Kinesin motor" evidence="8">
    <location>
        <begin position="468"/>
        <end position="779"/>
    </location>
</feature>
<dbReference type="Pfam" id="PF00225">
    <property type="entry name" value="Kinesin"/>
    <property type="match status" value="1"/>
</dbReference>
<proteinExistence type="inferred from homology"/>
<dbReference type="PANTHER" id="PTHR47972:SF65">
    <property type="entry name" value="KINESIN-LIKE PROTEIN"/>
    <property type="match status" value="1"/>
</dbReference>
<feature type="compositionally biased region" description="Polar residues" evidence="7">
    <location>
        <begin position="349"/>
        <end position="364"/>
    </location>
</feature>
<feature type="compositionally biased region" description="Polar residues" evidence="7">
    <location>
        <begin position="83"/>
        <end position="97"/>
    </location>
</feature>
<dbReference type="SUPFAM" id="SSF52540">
    <property type="entry name" value="P-loop containing nucleoside triphosphate hydrolases"/>
    <property type="match status" value="1"/>
</dbReference>
<dbReference type="GO" id="GO:0007018">
    <property type="term" value="P:microtubule-based movement"/>
    <property type="evidence" value="ECO:0007669"/>
    <property type="project" value="InterPro"/>
</dbReference>
<evidence type="ECO:0000256" key="7">
    <source>
        <dbReference type="SAM" id="MobiDB-lite"/>
    </source>
</evidence>
<dbReference type="GO" id="GO:0003777">
    <property type="term" value="F:microtubule motor activity"/>
    <property type="evidence" value="ECO:0007669"/>
    <property type="project" value="InterPro"/>
</dbReference>
<comment type="similarity">
    <text evidence="5 6">Belongs to the TRAFAC class myosin-kinesin ATPase superfamily. Kinesin family.</text>
</comment>
<dbReference type="SMART" id="SM00129">
    <property type="entry name" value="KISc"/>
    <property type="match status" value="1"/>
</dbReference>
<feature type="region of interest" description="Disordered" evidence="7">
    <location>
        <begin position="349"/>
        <end position="378"/>
    </location>
</feature>
<dbReference type="Gene3D" id="3.40.850.10">
    <property type="entry name" value="Kinesin motor domain"/>
    <property type="match status" value="1"/>
</dbReference>
<keyword evidence="4" id="KW-0963">Cytoplasm</keyword>
<feature type="region of interest" description="Disordered" evidence="7">
    <location>
        <begin position="1"/>
        <end position="110"/>
    </location>
</feature>
<keyword evidence="5 6" id="KW-0505">Motor protein</keyword>
<dbReference type="InterPro" id="IPR027640">
    <property type="entry name" value="Kinesin-like_fam"/>
</dbReference>
<comment type="subcellular location">
    <subcellularLocation>
        <location evidence="1">Cytoplasm</location>
        <location evidence="1">Cytoskeleton</location>
    </subcellularLocation>
</comment>
<dbReference type="PRINTS" id="PR00380">
    <property type="entry name" value="KINESINHEAVY"/>
</dbReference>
<name>A0AAE1E790_9GAST</name>
<reference evidence="9" key="1">
    <citation type="journal article" date="2023" name="G3 (Bethesda)">
        <title>A reference genome for the long-term kleptoplast-retaining sea slug Elysia crispata morphotype clarki.</title>
        <authorList>
            <person name="Eastman K.E."/>
            <person name="Pendleton A.L."/>
            <person name="Shaikh M.A."/>
            <person name="Suttiyut T."/>
            <person name="Ogas R."/>
            <person name="Tomko P."/>
            <person name="Gavelis G."/>
            <person name="Widhalm J.R."/>
            <person name="Wisecaver J.H."/>
        </authorList>
    </citation>
    <scope>NUCLEOTIDE SEQUENCE</scope>
    <source>
        <strain evidence="9">ECLA1</strain>
    </source>
</reference>
<protein>
    <recommendedName>
        <fullName evidence="6">Kinesin-like protein</fullName>
    </recommendedName>
</protein>
<dbReference type="GO" id="GO:0005874">
    <property type="term" value="C:microtubule"/>
    <property type="evidence" value="ECO:0007669"/>
    <property type="project" value="UniProtKB-KW"/>
</dbReference>
<dbReference type="InterPro" id="IPR019821">
    <property type="entry name" value="Kinesin_motor_CS"/>
</dbReference>
<sequence>MGSGASKKAESNPPPTTSTQRSRPSNSRRADFQEVQVRPSGQDPAHKATLSTSNMSARQESSRESGGSSHRNRYARHAADPSNGGNNSLQHGQSAAATSRAGRSKGRPDLQDDDVVFETFVHSNGREFVCAVRGGRRYYLDDWHSHEWQPFPERWYSEGRLVPMDDNSQTRSSGSNQQNGTSESTRHSEKDDREGYLKHPKRGRVETYLMEERHYVHFFFDRQTGKWLRLPIGWELHHSLVKQMVDHVEEALPHWGDRADILALLRACNYNPDECIGTYLLLDGDGWLKPQRTSKEARAEENKDERIEHLTRKLKQLQTDLETERKSRKEAEKQLSELEEKYSKISAEATSAQRQMEAMQQSRPKTAHSRPKTPVAVAVPEGPTQQDLELLNRKVKSLRKSHVHLKMDMLRNIGSVGAVIKDAIKAAADLKKSDVGSQQELEEIRSLYQKEALQRRLLYNQLQELRGNIRVFCRPRRDDRAQMCLKFPSDQDIMVSTGDGSKKMFNFDKVYNTEVSQEQIFTDTQPIITSCVDGYNVCLLAYGQTGSGKTFTMMGPDDNPGINIRAITELLKVCSERAETKSYNLKVSMVEIYNETVQDLLTSDARTLELQMVGNVVRIPNITEMGVSQVSDIKDLMKLGDSNRKVASTKMNSTSSRSHLVLMINVEGEDKVTGAISKGVLTLCDLAGSERISKTEATGQRLVEAAAINKSLSALGQVFSALRESQLHIPYRNSKLTQILRPCLGGDAKACLFVNISPDVKNYPETCNTLEFGSNARQVALGQAKQNIQKRPGGFPPR</sequence>
<keyword evidence="10" id="KW-1185">Reference proteome</keyword>
<dbReference type="InterPro" id="IPR001752">
    <property type="entry name" value="Kinesin_motor_dom"/>
</dbReference>
<dbReference type="EMBL" id="JAWDGP010000839">
    <property type="protein sequence ID" value="KAK3796846.1"/>
    <property type="molecule type" value="Genomic_DNA"/>
</dbReference>
<dbReference type="PROSITE" id="PS50067">
    <property type="entry name" value="KINESIN_MOTOR_2"/>
    <property type="match status" value="1"/>
</dbReference>
<dbReference type="InterPro" id="IPR036961">
    <property type="entry name" value="Kinesin_motor_dom_sf"/>
</dbReference>
<comment type="caution">
    <text evidence="9">The sequence shown here is derived from an EMBL/GenBank/DDBJ whole genome shotgun (WGS) entry which is preliminary data.</text>
</comment>
<feature type="compositionally biased region" description="Polar residues" evidence="7">
    <location>
        <begin position="166"/>
        <end position="183"/>
    </location>
</feature>
<evidence type="ECO:0000256" key="6">
    <source>
        <dbReference type="RuleBase" id="RU000394"/>
    </source>
</evidence>
<keyword evidence="3 5" id="KW-0067">ATP-binding</keyword>
<dbReference type="AlphaFoldDB" id="A0AAE1E790"/>
<dbReference type="Proteomes" id="UP001283361">
    <property type="component" value="Unassembled WGS sequence"/>
</dbReference>
<keyword evidence="4" id="KW-0206">Cytoskeleton</keyword>